<dbReference type="AlphaFoldDB" id="A0A1X2GB71"/>
<sequence>MSTADDKTQESEFLREPEDYNIDTIDDAPDGYYDDDDSDYSYDAEAEWEESKAQMQALFSMVVFPYLGKFLGRKFSFWRKLPKKKRERSDVFRFICSFQCGPAILNRQGHGKPLLC</sequence>
<dbReference type="PANTHER" id="PTHR28230:SF1">
    <property type="entry name" value="MITOCHONDRIAL IMPORT PROTEIN 2"/>
    <property type="match status" value="1"/>
</dbReference>
<protein>
    <submittedName>
        <fullName evidence="2">Uncharacterized protein</fullName>
    </submittedName>
</protein>
<dbReference type="PANTHER" id="PTHR28230">
    <property type="entry name" value="CHROMOSOME 1, WHOLE GENOME SHOTGUN SEQUENCE"/>
    <property type="match status" value="1"/>
</dbReference>
<dbReference type="OrthoDB" id="5555533at2759"/>
<dbReference type="GO" id="GO:0005741">
    <property type="term" value="C:mitochondrial outer membrane"/>
    <property type="evidence" value="ECO:0007669"/>
    <property type="project" value="TreeGrafter"/>
</dbReference>
<organism evidence="2 3">
    <name type="scientific">Hesseltinella vesiculosa</name>
    <dbReference type="NCBI Taxonomy" id="101127"/>
    <lineage>
        <taxon>Eukaryota</taxon>
        <taxon>Fungi</taxon>
        <taxon>Fungi incertae sedis</taxon>
        <taxon>Mucoromycota</taxon>
        <taxon>Mucoromycotina</taxon>
        <taxon>Mucoromycetes</taxon>
        <taxon>Mucorales</taxon>
        <taxon>Cunninghamellaceae</taxon>
        <taxon>Hesseltinella</taxon>
    </lineage>
</organism>
<dbReference type="InterPro" id="IPR037652">
    <property type="entry name" value="Mim2"/>
</dbReference>
<keyword evidence="3" id="KW-1185">Reference proteome</keyword>
<feature type="region of interest" description="Disordered" evidence="1">
    <location>
        <begin position="1"/>
        <end position="27"/>
    </location>
</feature>
<evidence type="ECO:0000313" key="2">
    <source>
        <dbReference type="EMBL" id="ORX49797.1"/>
    </source>
</evidence>
<dbReference type="GO" id="GO:0045040">
    <property type="term" value="P:protein insertion into mitochondrial outer membrane"/>
    <property type="evidence" value="ECO:0007669"/>
    <property type="project" value="InterPro"/>
</dbReference>
<dbReference type="EMBL" id="MCGT01000025">
    <property type="protein sequence ID" value="ORX49797.1"/>
    <property type="molecule type" value="Genomic_DNA"/>
</dbReference>
<evidence type="ECO:0000256" key="1">
    <source>
        <dbReference type="SAM" id="MobiDB-lite"/>
    </source>
</evidence>
<dbReference type="Proteomes" id="UP000242146">
    <property type="component" value="Unassembled WGS sequence"/>
</dbReference>
<gene>
    <name evidence="2" type="ORF">DM01DRAFT_1100745</name>
</gene>
<dbReference type="Pfam" id="PF19117">
    <property type="entry name" value="Mim2"/>
    <property type="match status" value="1"/>
</dbReference>
<proteinExistence type="predicted"/>
<reference evidence="2 3" key="1">
    <citation type="submission" date="2016-07" db="EMBL/GenBank/DDBJ databases">
        <title>Pervasive Adenine N6-methylation of Active Genes in Fungi.</title>
        <authorList>
            <consortium name="DOE Joint Genome Institute"/>
            <person name="Mondo S.J."/>
            <person name="Dannebaum R.O."/>
            <person name="Kuo R.C."/>
            <person name="Labutti K."/>
            <person name="Haridas S."/>
            <person name="Kuo A."/>
            <person name="Salamov A."/>
            <person name="Ahrendt S.R."/>
            <person name="Lipzen A."/>
            <person name="Sullivan W."/>
            <person name="Andreopoulos W.B."/>
            <person name="Clum A."/>
            <person name="Lindquist E."/>
            <person name="Daum C."/>
            <person name="Ramamoorthy G.K."/>
            <person name="Gryganskyi A."/>
            <person name="Culley D."/>
            <person name="Magnuson J.K."/>
            <person name="James T.Y."/>
            <person name="O'Malley M.A."/>
            <person name="Stajich J.E."/>
            <person name="Spatafora J.W."/>
            <person name="Visel A."/>
            <person name="Grigoriev I.V."/>
        </authorList>
    </citation>
    <scope>NUCLEOTIDE SEQUENCE [LARGE SCALE GENOMIC DNA]</scope>
    <source>
        <strain evidence="2 3">NRRL 3301</strain>
    </source>
</reference>
<dbReference type="STRING" id="101127.A0A1X2GB71"/>
<dbReference type="GO" id="GO:0070096">
    <property type="term" value="P:mitochondrial outer membrane translocase complex assembly"/>
    <property type="evidence" value="ECO:0007669"/>
    <property type="project" value="InterPro"/>
</dbReference>
<comment type="caution">
    <text evidence="2">The sequence shown here is derived from an EMBL/GenBank/DDBJ whole genome shotgun (WGS) entry which is preliminary data.</text>
</comment>
<name>A0A1X2GB71_9FUNG</name>
<accession>A0A1X2GB71</accession>
<evidence type="ECO:0000313" key="3">
    <source>
        <dbReference type="Proteomes" id="UP000242146"/>
    </source>
</evidence>
<feature type="compositionally biased region" description="Basic and acidic residues" evidence="1">
    <location>
        <begin position="1"/>
        <end position="18"/>
    </location>
</feature>